<feature type="domain" description="UspA" evidence="2">
    <location>
        <begin position="1"/>
        <end position="140"/>
    </location>
</feature>
<comment type="similarity">
    <text evidence="1">Belongs to the universal stress protein A family.</text>
</comment>
<dbReference type="Gene3D" id="3.40.50.620">
    <property type="entry name" value="HUPs"/>
    <property type="match status" value="1"/>
</dbReference>
<evidence type="ECO:0000256" key="1">
    <source>
        <dbReference type="ARBA" id="ARBA00008791"/>
    </source>
</evidence>
<name>A0A839VC41_9GAMM</name>
<proteinExistence type="inferred from homology"/>
<dbReference type="InterPro" id="IPR006015">
    <property type="entry name" value="Universal_stress_UspA"/>
</dbReference>
<accession>A0A839VC41</accession>
<organism evidence="3 4">
    <name type="scientific">Halomonas cerina</name>
    <dbReference type="NCBI Taxonomy" id="447424"/>
    <lineage>
        <taxon>Bacteria</taxon>
        <taxon>Pseudomonadati</taxon>
        <taxon>Pseudomonadota</taxon>
        <taxon>Gammaproteobacteria</taxon>
        <taxon>Oceanospirillales</taxon>
        <taxon>Halomonadaceae</taxon>
        <taxon>Halomonas</taxon>
    </lineage>
</organism>
<gene>
    <name evidence="3" type="ORF">FHR94_001507</name>
</gene>
<reference evidence="3 4" key="1">
    <citation type="submission" date="2020-08" db="EMBL/GenBank/DDBJ databases">
        <title>Genomic Encyclopedia of Type Strains, Phase III (KMG-III): the genomes of soil and plant-associated and newly described type strains.</title>
        <authorList>
            <person name="Whitman W."/>
        </authorList>
    </citation>
    <scope>NUCLEOTIDE SEQUENCE [LARGE SCALE GENOMIC DNA]</scope>
    <source>
        <strain evidence="3 4">CECT 7282</strain>
    </source>
</reference>
<dbReference type="PANTHER" id="PTHR46268:SF6">
    <property type="entry name" value="UNIVERSAL STRESS PROTEIN UP12"/>
    <property type="match status" value="1"/>
</dbReference>
<dbReference type="InterPro" id="IPR014729">
    <property type="entry name" value="Rossmann-like_a/b/a_fold"/>
</dbReference>
<dbReference type="RefSeq" id="WP_183325019.1">
    <property type="nucleotide sequence ID" value="NZ_JACHXP010000006.1"/>
</dbReference>
<evidence type="ECO:0000313" key="3">
    <source>
        <dbReference type="EMBL" id="MBB3190274.1"/>
    </source>
</evidence>
<protein>
    <submittedName>
        <fullName evidence="3">Nucleotide-binding universal stress UspA family protein</fullName>
    </submittedName>
</protein>
<dbReference type="AlphaFoldDB" id="A0A839VC41"/>
<keyword evidence="4" id="KW-1185">Reference proteome</keyword>
<evidence type="ECO:0000259" key="2">
    <source>
        <dbReference type="Pfam" id="PF00582"/>
    </source>
</evidence>
<dbReference type="Proteomes" id="UP000547614">
    <property type="component" value="Unassembled WGS sequence"/>
</dbReference>
<dbReference type="SUPFAM" id="SSF52402">
    <property type="entry name" value="Adenine nucleotide alpha hydrolases-like"/>
    <property type="match status" value="1"/>
</dbReference>
<comment type="caution">
    <text evidence="3">The sequence shown here is derived from an EMBL/GenBank/DDBJ whole genome shotgun (WGS) entry which is preliminary data.</text>
</comment>
<dbReference type="CDD" id="cd00293">
    <property type="entry name" value="USP-like"/>
    <property type="match status" value="1"/>
</dbReference>
<dbReference type="InterPro" id="IPR006016">
    <property type="entry name" value="UspA"/>
</dbReference>
<dbReference type="PANTHER" id="PTHR46268">
    <property type="entry name" value="STRESS RESPONSE PROTEIN NHAX"/>
    <property type="match status" value="1"/>
</dbReference>
<dbReference type="EMBL" id="JACHXP010000006">
    <property type="protein sequence ID" value="MBB3190274.1"/>
    <property type="molecule type" value="Genomic_DNA"/>
</dbReference>
<evidence type="ECO:0000313" key="4">
    <source>
        <dbReference type="Proteomes" id="UP000547614"/>
    </source>
</evidence>
<dbReference type="Pfam" id="PF00582">
    <property type="entry name" value="Usp"/>
    <property type="match status" value="1"/>
</dbReference>
<sequence length="141" mass="16039">MFKNLLVPLDLAHESSWRKVLPVAIDQARHYGAMLHVMTVIDINLDITAVRLPEDFNDQYRQETEQRLADLVKQHVPGDISVKYLVREGRTYQEILKVADKIPADLIILASHRPSLKDYLLGANAARVVRHGSCSVMVVRE</sequence>
<dbReference type="PRINTS" id="PR01438">
    <property type="entry name" value="UNVRSLSTRESS"/>
</dbReference>